<keyword evidence="2" id="KW-1133">Transmembrane helix</keyword>
<organism evidence="3">
    <name type="scientific">freshwater metagenome</name>
    <dbReference type="NCBI Taxonomy" id="449393"/>
    <lineage>
        <taxon>unclassified sequences</taxon>
        <taxon>metagenomes</taxon>
        <taxon>ecological metagenomes</taxon>
    </lineage>
</organism>
<keyword evidence="1" id="KW-0175">Coiled coil</keyword>
<accession>A0A094QFE7</accession>
<feature type="coiled-coil region" evidence="1">
    <location>
        <begin position="89"/>
        <end position="116"/>
    </location>
</feature>
<evidence type="ECO:0000313" key="3">
    <source>
        <dbReference type="EMBL" id="KGA20954.1"/>
    </source>
</evidence>
<reference evidence="3" key="1">
    <citation type="submission" date="2014-06" db="EMBL/GenBank/DDBJ databases">
        <title>Key roles for freshwater Actinobacteria revealed by deep metagenomic sequencing.</title>
        <authorList>
            <person name="Ghai R."/>
            <person name="Mizuno C.M."/>
            <person name="Picazo A."/>
            <person name="Camacho A."/>
            <person name="Rodriguez-Valera F."/>
        </authorList>
    </citation>
    <scope>NUCLEOTIDE SEQUENCE</scope>
</reference>
<name>A0A094QFE7_9ZZZZ</name>
<comment type="caution">
    <text evidence="3">The sequence shown here is derived from an EMBL/GenBank/DDBJ whole genome shotgun (WGS) entry which is preliminary data.</text>
</comment>
<evidence type="ECO:0000256" key="1">
    <source>
        <dbReference type="SAM" id="Coils"/>
    </source>
</evidence>
<gene>
    <name evidence="3" type="ORF">GM51_4405</name>
</gene>
<proteinExistence type="predicted"/>
<keyword evidence="2" id="KW-0472">Membrane</keyword>
<feature type="transmembrane region" description="Helical" evidence="2">
    <location>
        <begin position="6"/>
        <end position="24"/>
    </location>
</feature>
<dbReference type="AlphaFoldDB" id="A0A094QFE7"/>
<dbReference type="InterPro" id="IPR019277">
    <property type="entry name" value="DUF2304"/>
</dbReference>
<protein>
    <recommendedName>
        <fullName evidence="4">DUF2304 domain-containing protein</fullName>
    </recommendedName>
</protein>
<feature type="transmembrane region" description="Helical" evidence="2">
    <location>
        <begin position="60"/>
        <end position="83"/>
    </location>
</feature>
<feature type="transmembrane region" description="Helical" evidence="2">
    <location>
        <begin position="36"/>
        <end position="54"/>
    </location>
</feature>
<dbReference type="Pfam" id="PF10066">
    <property type="entry name" value="DUF2304"/>
    <property type="match status" value="1"/>
</dbReference>
<evidence type="ECO:0008006" key="4">
    <source>
        <dbReference type="Google" id="ProtNLM"/>
    </source>
</evidence>
<sequence length="121" mass="13752">MSTVQYILGIIASLLTLAVVVEMLRRRRLRERHAIWWLVAGGLAFVISVFPQSLEWAAGFLGFDAPINLAFFASLILLFLVALQHSAELTKVESHNRDLAEQLALLEIRVRELETVKVRRK</sequence>
<dbReference type="EMBL" id="JNSL01000017">
    <property type="protein sequence ID" value="KGA20954.1"/>
    <property type="molecule type" value="Genomic_DNA"/>
</dbReference>
<evidence type="ECO:0000256" key="2">
    <source>
        <dbReference type="SAM" id="Phobius"/>
    </source>
</evidence>
<keyword evidence="2" id="KW-0812">Transmembrane</keyword>